<gene>
    <name evidence="3" type="ORF">ABZ510_03275</name>
</gene>
<feature type="domain" description="DUF6924" evidence="2">
    <location>
        <begin position="101"/>
        <end position="234"/>
    </location>
</feature>
<evidence type="ECO:0000313" key="4">
    <source>
        <dbReference type="Proteomes" id="UP001550628"/>
    </source>
</evidence>
<dbReference type="RefSeq" id="WP_356958508.1">
    <property type="nucleotide sequence ID" value="NZ_JBEYBD010000013.1"/>
</dbReference>
<dbReference type="InterPro" id="IPR053832">
    <property type="entry name" value="DUF6924"/>
</dbReference>
<name>A0ABV2WJ05_9NOCA</name>
<organism evidence="3 4">
    <name type="scientific">Nocardia rhamnosiphila</name>
    <dbReference type="NCBI Taxonomy" id="426716"/>
    <lineage>
        <taxon>Bacteria</taxon>
        <taxon>Bacillati</taxon>
        <taxon>Actinomycetota</taxon>
        <taxon>Actinomycetes</taxon>
        <taxon>Mycobacteriales</taxon>
        <taxon>Nocardiaceae</taxon>
        <taxon>Nocardia</taxon>
    </lineage>
</organism>
<dbReference type="EMBL" id="JBEYBF010000002">
    <property type="protein sequence ID" value="MEU1950858.1"/>
    <property type="molecule type" value="Genomic_DNA"/>
</dbReference>
<keyword evidence="4" id="KW-1185">Reference proteome</keyword>
<accession>A0ABV2WJ05</accession>
<evidence type="ECO:0000313" key="3">
    <source>
        <dbReference type="EMBL" id="MEU1950858.1"/>
    </source>
</evidence>
<protein>
    <recommendedName>
        <fullName evidence="2">DUF6924 domain-containing protein</fullName>
    </recommendedName>
</protein>
<sequence length="235" mass="25554">MSFTLRQWHTDTGEPEPEPSVRQTPVAHRESLGPWTFEIRSDISLSPLDCERIIASIVSPDGAGQDREDIPADAAARAGAELTEALGTGRSLDDHLDDDVSLFIRTDFGDDETWRIVAALAMAPGAGEEAEFVATLTCIDNPENEGLSIDALLDKIGDRPTYFAFLADTVTLTDPEHPILAVDTGPEETGHERGRTVRILPSEMWGIENNLSIANMDFQDFADAADPDGVFRGFA</sequence>
<evidence type="ECO:0000259" key="2">
    <source>
        <dbReference type="Pfam" id="PF21962"/>
    </source>
</evidence>
<comment type="caution">
    <text evidence="3">The sequence shown here is derived from an EMBL/GenBank/DDBJ whole genome shotgun (WGS) entry which is preliminary data.</text>
</comment>
<feature type="region of interest" description="Disordered" evidence="1">
    <location>
        <begin position="1"/>
        <end position="25"/>
    </location>
</feature>
<dbReference type="Pfam" id="PF21962">
    <property type="entry name" value="DUF6924"/>
    <property type="match status" value="1"/>
</dbReference>
<reference evidence="3 4" key="1">
    <citation type="submission" date="2024-06" db="EMBL/GenBank/DDBJ databases">
        <title>The Natural Products Discovery Center: Release of the First 8490 Sequenced Strains for Exploring Actinobacteria Biosynthetic Diversity.</title>
        <authorList>
            <person name="Kalkreuter E."/>
            <person name="Kautsar S.A."/>
            <person name="Yang D."/>
            <person name="Bader C.D."/>
            <person name="Teijaro C.N."/>
            <person name="Fluegel L."/>
            <person name="Davis C.M."/>
            <person name="Simpson J.R."/>
            <person name="Lauterbach L."/>
            <person name="Steele A.D."/>
            <person name="Gui C."/>
            <person name="Meng S."/>
            <person name="Li G."/>
            <person name="Viehrig K."/>
            <person name="Ye F."/>
            <person name="Su P."/>
            <person name="Kiefer A.F."/>
            <person name="Nichols A."/>
            <person name="Cepeda A.J."/>
            <person name="Yan W."/>
            <person name="Fan B."/>
            <person name="Jiang Y."/>
            <person name="Adhikari A."/>
            <person name="Zheng C.-J."/>
            <person name="Schuster L."/>
            <person name="Cowan T.M."/>
            <person name="Smanski M.J."/>
            <person name="Chevrette M.G."/>
            <person name="De Carvalho L.P.S."/>
            <person name="Shen B."/>
        </authorList>
    </citation>
    <scope>NUCLEOTIDE SEQUENCE [LARGE SCALE GENOMIC DNA]</scope>
    <source>
        <strain evidence="3 4">NPDC019708</strain>
    </source>
</reference>
<proteinExistence type="predicted"/>
<dbReference type="Proteomes" id="UP001550628">
    <property type="component" value="Unassembled WGS sequence"/>
</dbReference>
<evidence type="ECO:0000256" key="1">
    <source>
        <dbReference type="SAM" id="MobiDB-lite"/>
    </source>
</evidence>